<keyword evidence="15" id="KW-1185">Reference proteome</keyword>
<dbReference type="InterPro" id="IPR036986">
    <property type="entry name" value="S4_RNA-bd_sf"/>
</dbReference>
<evidence type="ECO:0000256" key="3">
    <source>
        <dbReference type="ARBA" id="ARBA00007465"/>
    </source>
</evidence>
<evidence type="ECO:0000256" key="9">
    <source>
        <dbReference type="ARBA" id="ARBA00035254"/>
    </source>
</evidence>
<dbReference type="PROSITE" id="PS50889">
    <property type="entry name" value="S4"/>
    <property type="match status" value="1"/>
</dbReference>
<comment type="function">
    <text evidence="1 10">With S5 and S12 plays an important role in translational accuracy.</text>
</comment>
<dbReference type="GO" id="GO:0006412">
    <property type="term" value="P:translation"/>
    <property type="evidence" value="ECO:0007669"/>
    <property type="project" value="UniProtKB-UniRule"/>
</dbReference>
<dbReference type="InterPro" id="IPR001912">
    <property type="entry name" value="Ribosomal_uS4_N"/>
</dbReference>
<dbReference type="SMART" id="SM01390">
    <property type="entry name" value="Ribosomal_S4"/>
    <property type="match status" value="1"/>
</dbReference>
<keyword evidence="6 10" id="KW-0689">Ribosomal protein</keyword>
<feature type="domain" description="Small ribosomal subunit protein uS4 N-terminal" evidence="13">
    <location>
        <begin position="3"/>
        <end position="97"/>
    </location>
</feature>
<evidence type="ECO:0000256" key="7">
    <source>
        <dbReference type="ARBA" id="ARBA00023274"/>
    </source>
</evidence>
<feature type="domain" description="RNA-binding S4" evidence="12">
    <location>
        <begin position="98"/>
        <end position="161"/>
    </location>
</feature>
<evidence type="ECO:0000259" key="13">
    <source>
        <dbReference type="SMART" id="SM01390"/>
    </source>
</evidence>
<dbReference type="Pfam" id="PF00163">
    <property type="entry name" value="Ribosomal_S4"/>
    <property type="match status" value="1"/>
</dbReference>
<evidence type="ECO:0000256" key="6">
    <source>
        <dbReference type="ARBA" id="ARBA00022980"/>
    </source>
</evidence>
<evidence type="ECO:0000256" key="4">
    <source>
        <dbReference type="ARBA" id="ARBA00022730"/>
    </source>
</evidence>
<keyword evidence="4 10" id="KW-0699">rRNA-binding</keyword>
<gene>
    <name evidence="10" type="primary">rpsD</name>
    <name evidence="14" type="ORF">SAMN02746091_00967</name>
</gene>
<dbReference type="HAMAP" id="MF_01306_B">
    <property type="entry name" value="Ribosomal_uS4_B"/>
    <property type="match status" value="1"/>
</dbReference>
<dbReference type="FunFam" id="3.10.290.10:FF:000001">
    <property type="entry name" value="30S ribosomal protein S4"/>
    <property type="match status" value="1"/>
</dbReference>
<dbReference type="PANTHER" id="PTHR11831:SF4">
    <property type="entry name" value="SMALL RIBOSOMAL SUBUNIT PROTEIN US4M"/>
    <property type="match status" value="1"/>
</dbReference>
<name>A0A1M4VRP4_9CLOT</name>
<proteinExistence type="inferred from homology"/>
<dbReference type="Pfam" id="PF01479">
    <property type="entry name" value="S4"/>
    <property type="match status" value="1"/>
</dbReference>
<evidence type="ECO:0000256" key="5">
    <source>
        <dbReference type="ARBA" id="ARBA00022884"/>
    </source>
</evidence>
<evidence type="ECO:0000259" key="12">
    <source>
        <dbReference type="SMART" id="SM00363"/>
    </source>
</evidence>
<keyword evidence="7 10" id="KW-0687">Ribonucleoprotein</keyword>
<sequence>MARYSGPSCKLCRREGVKLYLKGDRCYSDKCALARRPYAPGQHGHNKKKLTNYGVQLREKQKAKRIYGVLESQFRKYYEEADRLKGITGENLLRLLELRLDNVIFRLGFASSRAEARQLVRHGHFTVNGKKVNIPSYQVRVNDEIAVREKSKSSEKIKALMQVETNVPKWLTVDKENMVGRVVSLPQREDIDIPVNETLIVELYSK</sequence>
<dbReference type="GO" id="GO:0015935">
    <property type="term" value="C:small ribosomal subunit"/>
    <property type="evidence" value="ECO:0007669"/>
    <property type="project" value="InterPro"/>
</dbReference>
<dbReference type="GO" id="GO:0042274">
    <property type="term" value="P:ribosomal small subunit biogenesis"/>
    <property type="evidence" value="ECO:0007669"/>
    <property type="project" value="TreeGrafter"/>
</dbReference>
<comment type="subunit">
    <text evidence="8 10">Part of the 30S ribosomal subunit. Contacts protein S5. The interaction surface between S4 and S5 is involved in control of translational fidelity.</text>
</comment>
<dbReference type="RefSeq" id="WP_073248118.1">
    <property type="nucleotide sequence ID" value="NZ_FQVG01000013.1"/>
</dbReference>
<keyword evidence="5 10" id="KW-0694">RNA-binding</keyword>
<reference evidence="15" key="1">
    <citation type="submission" date="2016-11" db="EMBL/GenBank/DDBJ databases">
        <authorList>
            <person name="Varghese N."/>
            <person name="Submissions S."/>
        </authorList>
    </citation>
    <scope>NUCLEOTIDE SEQUENCE [LARGE SCALE GENOMIC DNA]</scope>
    <source>
        <strain evidence="15">DSM 10124</strain>
    </source>
</reference>
<evidence type="ECO:0000256" key="2">
    <source>
        <dbReference type="ARBA" id="ARBA00003866"/>
    </source>
</evidence>
<dbReference type="InterPro" id="IPR005709">
    <property type="entry name" value="Ribosomal_uS4_bac-type"/>
</dbReference>
<evidence type="ECO:0000256" key="10">
    <source>
        <dbReference type="HAMAP-Rule" id="MF_01306"/>
    </source>
</evidence>
<accession>A0A1M4VRP4</accession>
<evidence type="ECO:0000313" key="15">
    <source>
        <dbReference type="Proteomes" id="UP000184423"/>
    </source>
</evidence>
<dbReference type="CDD" id="cd00165">
    <property type="entry name" value="S4"/>
    <property type="match status" value="1"/>
</dbReference>
<evidence type="ECO:0000313" key="14">
    <source>
        <dbReference type="EMBL" id="SHE71781.1"/>
    </source>
</evidence>
<dbReference type="Gene3D" id="1.10.1050.10">
    <property type="entry name" value="Ribosomal Protein S4 Delta 41, Chain A, domain 1"/>
    <property type="match status" value="1"/>
</dbReference>
<comment type="similarity">
    <text evidence="3 10 11">Belongs to the universal ribosomal protein uS4 family.</text>
</comment>
<dbReference type="Proteomes" id="UP000184423">
    <property type="component" value="Unassembled WGS sequence"/>
</dbReference>
<comment type="function">
    <text evidence="2 10">One of the primary rRNA binding proteins, it binds directly to 16S rRNA where it nucleates assembly of the body of the 30S subunit.</text>
</comment>
<dbReference type="InterPro" id="IPR018079">
    <property type="entry name" value="Ribosomal_uS4_CS"/>
</dbReference>
<dbReference type="GO" id="GO:0003735">
    <property type="term" value="F:structural constituent of ribosome"/>
    <property type="evidence" value="ECO:0007669"/>
    <property type="project" value="InterPro"/>
</dbReference>
<evidence type="ECO:0000256" key="8">
    <source>
        <dbReference type="ARBA" id="ARBA00025813"/>
    </source>
</evidence>
<dbReference type="FunFam" id="1.10.1050.10:FF:000001">
    <property type="entry name" value="30S ribosomal protein S4"/>
    <property type="match status" value="1"/>
</dbReference>
<dbReference type="InterPro" id="IPR002942">
    <property type="entry name" value="S4_RNA-bd"/>
</dbReference>
<dbReference type="InterPro" id="IPR022801">
    <property type="entry name" value="Ribosomal_uS4"/>
</dbReference>
<evidence type="ECO:0000256" key="11">
    <source>
        <dbReference type="RuleBase" id="RU003699"/>
    </source>
</evidence>
<dbReference type="NCBIfam" id="NF003717">
    <property type="entry name" value="PRK05327.1"/>
    <property type="match status" value="1"/>
</dbReference>
<dbReference type="SUPFAM" id="SSF55174">
    <property type="entry name" value="Alpha-L RNA-binding motif"/>
    <property type="match status" value="1"/>
</dbReference>
<evidence type="ECO:0000256" key="1">
    <source>
        <dbReference type="ARBA" id="ARBA00003004"/>
    </source>
</evidence>
<dbReference type="NCBIfam" id="TIGR01017">
    <property type="entry name" value="rpsD_bact"/>
    <property type="match status" value="1"/>
</dbReference>
<dbReference type="PROSITE" id="PS00632">
    <property type="entry name" value="RIBOSOMAL_S4"/>
    <property type="match status" value="1"/>
</dbReference>
<protein>
    <recommendedName>
        <fullName evidence="9 10">Small ribosomal subunit protein uS4</fullName>
    </recommendedName>
</protein>
<dbReference type="SMART" id="SM00363">
    <property type="entry name" value="S4"/>
    <property type="match status" value="1"/>
</dbReference>
<dbReference type="AlphaFoldDB" id="A0A1M4VRP4"/>
<dbReference type="EMBL" id="FQVG01000013">
    <property type="protein sequence ID" value="SHE71781.1"/>
    <property type="molecule type" value="Genomic_DNA"/>
</dbReference>
<dbReference type="GO" id="GO:0019843">
    <property type="term" value="F:rRNA binding"/>
    <property type="evidence" value="ECO:0007669"/>
    <property type="project" value="UniProtKB-UniRule"/>
</dbReference>
<organism evidence="14 15">
    <name type="scientific">Caloramator proteoclasticus DSM 10124</name>
    <dbReference type="NCBI Taxonomy" id="1121262"/>
    <lineage>
        <taxon>Bacteria</taxon>
        <taxon>Bacillati</taxon>
        <taxon>Bacillota</taxon>
        <taxon>Clostridia</taxon>
        <taxon>Eubacteriales</taxon>
        <taxon>Clostridiaceae</taxon>
        <taxon>Caloramator</taxon>
    </lineage>
</organism>
<dbReference type="PANTHER" id="PTHR11831">
    <property type="entry name" value="30S 40S RIBOSOMAL PROTEIN"/>
    <property type="match status" value="1"/>
</dbReference>
<dbReference type="Gene3D" id="3.10.290.10">
    <property type="entry name" value="RNA-binding S4 domain"/>
    <property type="match status" value="1"/>
</dbReference>